<feature type="region of interest" description="Disordered" evidence="1">
    <location>
        <begin position="192"/>
        <end position="229"/>
    </location>
</feature>
<feature type="compositionally biased region" description="Polar residues" evidence="1">
    <location>
        <begin position="209"/>
        <end position="219"/>
    </location>
</feature>
<name>A0A3E1KCE4_9GAMM</name>
<accession>A0A3E1KCE4</accession>
<protein>
    <recommendedName>
        <fullName evidence="4">CBM-cenC domain-containing protein</fullName>
    </recommendedName>
</protein>
<dbReference type="Gene3D" id="2.60.120.260">
    <property type="entry name" value="Galactose-binding domain-like"/>
    <property type="match status" value="1"/>
</dbReference>
<keyword evidence="3" id="KW-1185">Reference proteome</keyword>
<evidence type="ECO:0000313" key="2">
    <source>
        <dbReference type="EMBL" id="RFF32499.1"/>
    </source>
</evidence>
<sequence>MYSRIEWALHEESSELRRNLAAAVSVQPGNREVRWQAANLAQSTGDADLVLDQVALWLADEPRETARALFVAGRWADDPGTLLDRVVPDDEAFLAEAMEYAYRSHDVALAQAVWQRLEQPRDPGDDAFADYVATALNNRRPDLAMQAWQQVDTGYQPGDIPAGDFGVPLEAMPTFGWNLSMRDGVTVERVEIGGQKTEGGKLRTEDSELATSPLTPPNQKTKEPKNQNTREAQALRITFNGEENAHLATPFVRFPMPEPGRYVLTGWWRAEGLTTRSLPYLQLYAESSDNAFNDTVEVPEQNFTWHRFEIPFEVTEANEIFRFRFRRNRTDDFDRYIDGSVWIGGLGIEEVDRTGEELVDDF</sequence>
<dbReference type="EMBL" id="QUZK01000007">
    <property type="protein sequence ID" value="RFF32499.1"/>
    <property type="molecule type" value="Genomic_DNA"/>
</dbReference>
<dbReference type="AlphaFoldDB" id="A0A3E1KCE4"/>
<evidence type="ECO:0000313" key="3">
    <source>
        <dbReference type="Proteomes" id="UP000260351"/>
    </source>
</evidence>
<organism evidence="2 3">
    <name type="scientific">Wenzhouxiangella sediminis</name>
    <dbReference type="NCBI Taxonomy" id="1792836"/>
    <lineage>
        <taxon>Bacteria</taxon>
        <taxon>Pseudomonadati</taxon>
        <taxon>Pseudomonadota</taxon>
        <taxon>Gammaproteobacteria</taxon>
        <taxon>Chromatiales</taxon>
        <taxon>Wenzhouxiangellaceae</taxon>
        <taxon>Wenzhouxiangella</taxon>
    </lineage>
</organism>
<comment type="caution">
    <text evidence="2">The sequence shown here is derived from an EMBL/GenBank/DDBJ whole genome shotgun (WGS) entry which is preliminary data.</text>
</comment>
<proteinExistence type="predicted"/>
<dbReference type="Proteomes" id="UP000260351">
    <property type="component" value="Unassembled WGS sequence"/>
</dbReference>
<evidence type="ECO:0008006" key="4">
    <source>
        <dbReference type="Google" id="ProtNLM"/>
    </source>
</evidence>
<reference evidence="2 3" key="1">
    <citation type="submission" date="2018-08" db="EMBL/GenBank/DDBJ databases">
        <title>Wenzhouxiangella salilacus sp. nov., a novel bacterium isolated from a saline lake in Xinjiang Province, China.</title>
        <authorList>
            <person name="Han S."/>
        </authorList>
    </citation>
    <scope>NUCLEOTIDE SEQUENCE [LARGE SCALE GENOMIC DNA]</scope>
    <source>
        <strain evidence="2 3">XDB06</strain>
    </source>
</reference>
<gene>
    <name evidence="2" type="ORF">DZC52_01450</name>
</gene>
<evidence type="ECO:0000256" key="1">
    <source>
        <dbReference type="SAM" id="MobiDB-lite"/>
    </source>
</evidence>